<proteinExistence type="predicted"/>
<name>A0A6A3XBP6_9STRA</name>
<sequence length="63" mass="6749">MRSSTAPRSLAWQILLKCFHCVACADSELVGGAPQLGRELRSELSISRSAGRNRCAAASSTRN</sequence>
<organism evidence="2 4">
    <name type="scientific">Phytophthora fragariae</name>
    <dbReference type="NCBI Taxonomy" id="53985"/>
    <lineage>
        <taxon>Eukaryota</taxon>
        <taxon>Sar</taxon>
        <taxon>Stramenopiles</taxon>
        <taxon>Oomycota</taxon>
        <taxon>Peronosporomycetes</taxon>
        <taxon>Peronosporales</taxon>
        <taxon>Peronosporaceae</taxon>
        <taxon>Phytophthora</taxon>
    </lineage>
</organism>
<dbReference type="EMBL" id="QXGB01000974">
    <property type="protein sequence ID" value="KAE9199848.1"/>
    <property type="molecule type" value="Genomic_DNA"/>
</dbReference>
<feature type="signal peptide" evidence="1">
    <location>
        <begin position="1"/>
        <end position="24"/>
    </location>
</feature>
<evidence type="ECO:0000256" key="1">
    <source>
        <dbReference type="SAM" id="SignalP"/>
    </source>
</evidence>
<accession>A0A6A3XBP6</accession>
<gene>
    <name evidence="3" type="ORF">PF002_g17792</name>
    <name evidence="2" type="ORF">PF005_g15578</name>
</gene>
<keyword evidence="4" id="KW-1185">Reference proteome</keyword>
<dbReference type="Proteomes" id="UP000433483">
    <property type="component" value="Unassembled WGS sequence"/>
</dbReference>
<dbReference type="EMBL" id="QXGD01001126">
    <property type="protein sequence ID" value="KAE9214009.1"/>
    <property type="molecule type" value="Genomic_DNA"/>
</dbReference>
<evidence type="ECO:0000313" key="2">
    <source>
        <dbReference type="EMBL" id="KAE9199848.1"/>
    </source>
</evidence>
<keyword evidence="1" id="KW-0732">Signal</keyword>
<evidence type="ECO:0000313" key="5">
    <source>
        <dbReference type="Proteomes" id="UP000440367"/>
    </source>
</evidence>
<dbReference type="AlphaFoldDB" id="A0A6A3XBP6"/>
<feature type="chain" id="PRO_5036380830" description="Secreted protein" evidence="1">
    <location>
        <begin position="25"/>
        <end position="63"/>
    </location>
</feature>
<dbReference type="Proteomes" id="UP000440367">
    <property type="component" value="Unassembled WGS sequence"/>
</dbReference>
<evidence type="ECO:0000313" key="4">
    <source>
        <dbReference type="Proteomes" id="UP000433483"/>
    </source>
</evidence>
<protein>
    <recommendedName>
        <fullName evidence="6">Secreted protein</fullName>
    </recommendedName>
</protein>
<comment type="caution">
    <text evidence="2">The sequence shown here is derived from an EMBL/GenBank/DDBJ whole genome shotgun (WGS) entry which is preliminary data.</text>
</comment>
<reference evidence="4 5" key="1">
    <citation type="submission" date="2018-08" db="EMBL/GenBank/DDBJ databases">
        <title>Genomic investigation of the strawberry pathogen Phytophthora fragariae indicates pathogenicity is determined by transcriptional variation in three key races.</title>
        <authorList>
            <person name="Adams T.M."/>
            <person name="Armitage A.D."/>
            <person name="Sobczyk M.K."/>
            <person name="Bates H.J."/>
            <person name="Dunwell J.M."/>
            <person name="Nellist C.F."/>
            <person name="Harrison R.J."/>
        </authorList>
    </citation>
    <scope>NUCLEOTIDE SEQUENCE [LARGE SCALE GENOMIC DNA]</scope>
    <source>
        <strain evidence="3 5">BC-1</strain>
        <strain evidence="2 4">NOV-27</strain>
    </source>
</reference>
<evidence type="ECO:0008006" key="6">
    <source>
        <dbReference type="Google" id="ProtNLM"/>
    </source>
</evidence>
<evidence type="ECO:0000313" key="3">
    <source>
        <dbReference type="EMBL" id="KAE9214009.1"/>
    </source>
</evidence>